<dbReference type="InterPro" id="IPR020806">
    <property type="entry name" value="PKS_PP-bd"/>
</dbReference>
<dbReference type="Pfam" id="PF23562">
    <property type="entry name" value="AMP-binding_C_3"/>
    <property type="match status" value="1"/>
</dbReference>
<dbReference type="InterPro" id="IPR036736">
    <property type="entry name" value="ACP-like_sf"/>
</dbReference>
<dbReference type="GO" id="GO:0031177">
    <property type="term" value="F:phosphopantetheine binding"/>
    <property type="evidence" value="ECO:0007669"/>
    <property type="project" value="InterPro"/>
</dbReference>
<dbReference type="InterPro" id="IPR036291">
    <property type="entry name" value="NAD(P)-bd_dom_sf"/>
</dbReference>
<comment type="caution">
    <text evidence="4">The sequence shown here is derived from an EMBL/GenBank/DDBJ whole genome shotgun (WGS) entry which is preliminary data.</text>
</comment>
<feature type="domain" description="Polyketide synthase-like phosphopantetheine-binding" evidence="3">
    <location>
        <begin position="577"/>
        <end position="671"/>
    </location>
</feature>
<dbReference type="PROSITE" id="PS00455">
    <property type="entry name" value="AMP_BINDING"/>
    <property type="match status" value="1"/>
</dbReference>
<dbReference type="AlphaFoldDB" id="A0A8H8CJ01"/>
<dbReference type="InterPro" id="IPR000873">
    <property type="entry name" value="AMP-dep_synth/lig_dom"/>
</dbReference>
<gene>
    <name evidence="4" type="ORF">JR316_007583</name>
</gene>
<dbReference type="InterPro" id="IPR042099">
    <property type="entry name" value="ANL_N_sf"/>
</dbReference>
<sequence length="1099" mass="119386">MESRVFPPVDGSVTLPETLDFHVQHNTYAPAYVFAGENADSDPTQISFLEFGRAADRVAHHIRPARRGADSEVVAVVALSDTLLYQAITMGILRAGLIPYPMSPRNTGAAIVKLMKDTSCHRLIATRETLRPLIDDIRAELASTSYTLDIEEAPPLAQIFPLLGRETLEDPFLPYPKAQVRPPLDAVLMYLHSSGSTGWPKTIPQTFRTMVHWASLPPVMDNRRPGLKMGGMALPPFHTLGIIVQLLCSLYAMQPVGLYPPIARTPSQLPMAPTPGNILEHLTRSGCNGLMIIPALLQIWGQDKAAVSILAGLEYVGFSGGSMPSRLGDAMVDAGVYITPVYGATEFGAPSRFFRREGDEAEWAYVEFSGEAGNVRWEPQGDGTFELQLLSSAKHQVSVENLSNVRGYATSDLWVPHPTKPYLWKIVGRKDDVIVHTSGEKTVPAPMEDILMSSPLIMGTVMFGRERNQAGVLIELKPAYAIDPTNEDDLVAARNALWPIVEEANKVAPAFSRIFKEMILIASPNKPLPRAGKGTVMRKAALEVYAQEVDDIYAEVDDAAESDSAVLPVSWDVDGVIEWLKDQIEDIQSSDSDDTPFSVSDDFFAQGMDSLSATILRRRIVGAMSMASGSGSHSDHDSEAKTLKAAQLITQTTIYAHPSIEKLAAFVAGVVQDPERFVAVASRADAVDAMVGKYTVGLGETATHKAESSSGSAVVDKGNMVVLLTGSTGNLGAQILESLLRDGRVQRVYTLDRPASVSLSQRQAERFEDKSLDVTLLSSSKLVPLECDAAQRNLGVTQEVYDELRSSVTTIIHNAWKLDFNQSLSSFEPNVRATRHLVDLARSSAHAAALKFVFTSSISSAASWDQSLGAYPEEIVLDSRYAVGNGYGESKYVAERILAQSGLNATSLRIGQITGGAPNGAWATSDWVPILVKSSVRLSALPTAVGVTSWIPLNAVSQAILDVVWADESVQQTALNLVHPRPVQWNAVMSSINDALVNEGVLPSPLRAVSFEEWVGLVEKAAGCTEQKTLRDIPAIKLLDFFRSRAAADSQCTGREMGGLATFTTEKMASISYTVDKLQPLDNQDALMWVKYWKNSGFF</sequence>
<dbReference type="Pfam" id="PF00501">
    <property type="entry name" value="AMP-binding"/>
    <property type="match status" value="1"/>
</dbReference>
<dbReference type="Gene3D" id="3.40.50.720">
    <property type="entry name" value="NAD(P)-binding Rossmann-like Domain"/>
    <property type="match status" value="1"/>
</dbReference>
<evidence type="ECO:0000256" key="2">
    <source>
        <dbReference type="ARBA" id="ARBA00022553"/>
    </source>
</evidence>
<accession>A0A8H8CJ01</accession>
<dbReference type="OrthoDB" id="429813at2759"/>
<evidence type="ECO:0000313" key="4">
    <source>
        <dbReference type="EMBL" id="KAG5167238.1"/>
    </source>
</evidence>
<evidence type="ECO:0000256" key="1">
    <source>
        <dbReference type="ARBA" id="ARBA00022450"/>
    </source>
</evidence>
<dbReference type="PANTHER" id="PTHR43439">
    <property type="entry name" value="PHENYLACETATE-COENZYME A LIGASE"/>
    <property type="match status" value="1"/>
</dbReference>
<dbReference type="InterPro" id="IPR020845">
    <property type="entry name" value="AMP-binding_CS"/>
</dbReference>
<dbReference type="SUPFAM" id="SSF56801">
    <property type="entry name" value="Acetyl-CoA synthetase-like"/>
    <property type="match status" value="1"/>
</dbReference>
<proteinExistence type="predicted"/>
<dbReference type="Pfam" id="PF07993">
    <property type="entry name" value="NAD_binding_4"/>
    <property type="match status" value="1"/>
</dbReference>
<dbReference type="SUPFAM" id="SSF51735">
    <property type="entry name" value="NAD(P)-binding Rossmann-fold domains"/>
    <property type="match status" value="1"/>
</dbReference>
<keyword evidence="1" id="KW-0596">Phosphopantetheine</keyword>
<dbReference type="SMART" id="SM00823">
    <property type="entry name" value="PKS_PP"/>
    <property type="match status" value="1"/>
</dbReference>
<dbReference type="PANTHER" id="PTHR43439:SF2">
    <property type="entry name" value="ENZYME, PUTATIVE (JCVI)-RELATED"/>
    <property type="match status" value="1"/>
</dbReference>
<protein>
    <recommendedName>
        <fullName evidence="3">Polyketide synthase-like phosphopantetheine-binding domain-containing protein</fullName>
    </recommendedName>
</protein>
<dbReference type="InterPro" id="IPR013120">
    <property type="entry name" value="FAR_NAD-bd"/>
</dbReference>
<dbReference type="Gene3D" id="1.10.1200.10">
    <property type="entry name" value="ACP-like"/>
    <property type="match status" value="1"/>
</dbReference>
<dbReference type="InterPro" id="IPR051414">
    <property type="entry name" value="Adenylate-forming_Reductase"/>
</dbReference>
<name>A0A8H8CJ01_PSICU</name>
<keyword evidence="2" id="KW-0597">Phosphoprotein</keyword>
<evidence type="ECO:0000259" key="3">
    <source>
        <dbReference type="SMART" id="SM00823"/>
    </source>
</evidence>
<dbReference type="Gene3D" id="3.40.50.12780">
    <property type="entry name" value="N-terminal domain of ligase-like"/>
    <property type="match status" value="1"/>
</dbReference>
<organism evidence="4">
    <name type="scientific">Psilocybe cubensis</name>
    <name type="common">Psychedelic mushroom</name>
    <name type="synonym">Stropharia cubensis</name>
    <dbReference type="NCBI Taxonomy" id="181762"/>
    <lineage>
        <taxon>Eukaryota</taxon>
        <taxon>Fungi</taxon>
        <taxon>Dikarya</taxon>
        <taxon>Basidiomycota</taxon>
        <taxon>Agaricomycotina</taxon>
        <taxon>Agaricomycetes</taxon>
        <taxon>Agaricomycetidae</taxon>
        <taxon>Agaricales</taxon>
        <taxon>Agaricineae</taxon>
        <taxon>Strophariaceae</taxon>
        <taxon>Psilocybe</taxon>
    </lineage>
</organism>
<dbReference type="EMBL" id="JAFIQS010000007">
    <property type="protein sequence ID" value="KAG5167238.1"/>
    <property type="molecule type" value="Genomic_DNA"/>
</dbReference>
<reference evidence="4" key="1">
    <citation type="submission" date="2021-02" db="EMBL/GenBank/DDBJ databases">
        <title>Psilocybe cubensis genome.</title>
        <authorList>
            <person name="Mckernan K.J."/>
            <person name="Crawford S."/>
            <person name="Trippe A."/>
            <person name="Kane L.T."/>
            <person name="Mclaughlin S."/>
        </authorList>
    </citation>
    <scope>NUCLEOTIDE SEQUENCE [LARGE SCALE GENOMIC DNA]</scope>
    <source>
        <strain evidence="4">MGC-MH-2018</strain>
    </source>
</reference>